<evidence type="ECO:0000256" key="1">
    <source>
        <dbReference type="ARBA" id="ARBA00022801"/>
    </source>
</evidence>
<evidence type="ECO:0000313" key="3">
    <source>
        <dbReference type="EnsemblPlants" id="QL07p038352:mrna"/>
    </source>
</evidence>
<dbReference type="SUPFAM" id="SSF52540">
    <property type="entry name" value="P-loop containing nucleoside triphosphate hydrolases"/>
    <property type="match status" value="1"/>
</dbReference>
<dbReference type="Gene3D" id="3.40.50.300">
    <property type="entry name" value="P-loop containing nucleotide triphosphate hydrolases"/>
    <property type="match status" value="1"/>
</dbReference>
<keyword evidence="1" id="KW-0378">Hydrolase</keyword>
<dbReference type="Gramene" id="QL07p038352:mrna">
    <property type="protein sequence ID" value="QL07p038352:mrna"/>
    <property type="gene ID" value="QL07p038352"/>
</dbReference>
<dbReference type="Proteomes" id="UP000594261">
    <property type="component" value="Chromosome 7"/>
</dbReference>
<evidence type="ECO:0000259" key="2">
    <source>
        <dbReference type="Pfam" id="PF14363"/>
    </source>
</evidence>
<reference evidence="3 4" key="1">
    <citation type="journal article" date="2016" name="G3 (Bethesda)">
        <title>First Draft Assembly and Annotation of the Genome of a California Endemic Oak Quercus lobata Nee (Fagaceae).</title>
        <authorList>
            <person name="Sork V.L."/>
            <person name="Fitz-Gibbon S.T."/>
            <person name="Puiu D."/>
            <person name="Crepeau M."/>
            <person name="Gugger P.F."/>
            <person name="Sherman R."/>
            <person name="Stevens K."/>
            <person name="Langley C.H."/>
            <person name="Pellegrini M."/>
            <person name="Salzberg S.L."/>
        </authorList>
    </citation>
    <scope>NUCLEOTIDE SEQUENCE [LARGE SCALE GENOMIC DNA]</scope>
    <source>
        <strain evidence="3 4">cv. SW786</strain>
    </source>
</reference>
<dbReference type="InterPro" id="IPR025753">
    <property type="entry name" value="AAA_N_dom"/>
</dbReference>
<sequence length="290" mass="33301">MSQLNLIIEENCGIDCNRVYEAATTYLRTIVRDSTSPKFHKVSKTIKQKRPTADIVVGELVIDSFREIKTLKWKLCAKKDVNSDDLRYFVLSFDKKFKEFVLDSYLSHVSSRSEAIQEAEREVKLYSCECGHGGGEWSFIILEHPATFEKLTRDPEQKRKLIDDLKKFVEIRSCIRELARLGSEDSDFRRILLSTSNRSIMVIEDIDCGAVLDNREQGGNFQIQISGCKPESCGDERIIVFTTNHKDWLDMLDHALLRPSGIDMHVNMSYSTMDGFKLLASTYLRIEGDH</sequence>
<dbReference type="InterPro" id="IPR050747">
    <property type="entry name" value="Mitochondrial_chaperone_BCS1"/>
</dbReference>
<protein>
    <recommendedName>
        <fullName evidence="2">AAA-type ATPase N-terminal domain-containing protein</fullName>
    </recommendedName>
</protein>
<dbReference type="GO" id="GO:0016787">
    <property type="term" value="F:hydrolase activity"/>
    <property type="evidence" value="ECO:0007669"/>
    <property type="project" value="UniProtKB-KW"/>
</dbReference>
<dbReference type="Pfam" id="PF14363">
    <property type="entry name" value="AAA_assoc"/>
    <property type="match status" value="1"/>
</dbReference>
<dbReference type="PANTHER" id="PTHR23070">
    <property type="entry name" value="BCS1 AAA-TYPE ATPASE"/>
    <property type="match status" value="1"/>
</dbReference>
<accession>A0A7N2M4L6</accession>
<reference evidence="3" key="2">
    <citation type="submission" date="2021-01" db="UniProtKB">
        <authorList>
            <consortium name="EnsemblPlants"/>
        </authorList>
    </citation>
    <scope>IDENTIFICATION</scope>
</reference>
<dbReference type="InterPro" id="IPR027417">
    <property type="entry name" value="P-loop_NTPase"/>
</dbReference>
<dbReference type="EMBL" id="LRBV02000007">
    <property type="status" value="NOT_ANNOTATED_CDS"/>
    <property type="molecule type" value="Genomic_DNA"/>
</dbReference>
<feature type="domain" description="AAA-type ATPase N-terminal" evidence="2">
    <location>
        <begin position="2"/>
        <end position="76"/>
    </location>
</feature>
<dbReference type="InParanoid" id="A0A7N2M4L6"/>
<name>A0A7N2M4L6_QUELO</name>
<evidence type="ECO:0000313" key="4">
    <source>
        <dbReference type="Proteomes" id="UP000594261"/>
    </source>
</evidence>
<dbReference type="EnsemblPlants" id="QL07p038352:mrna">
    <property type="protein sequence ID" value="QL07p038352:mrna"/>
    <property type="gene ID" value="QL07p038352"/>
</dbReference>
<organism evidence="3 4">
    <name type="scientific">Quercus lobata</name>
    <name type="common">Valley oak</name>
    <dbReference type="NCBI Taxonomy" id="97700"/>
    <lineage>
        <taxon>Eukaryota</taxon>
        <taxon>Viridiplantae</taxon>
        <taxon>Streptophyta</taxon>
        <taxon>Embryophyta</taxon>
        <taxon>Tracheophyta</taxon>
        <taxon>Spermatophyta</taxon>
        <taxon>Magnoliopsida</taxon>
        <taxon>eudicotyledons</taxon>
        <taxon>Gunneridae</taxon>
        <taxon>Pentapetalae</taxon>
        <taxon>rosids</taxon>
        <taxon>fabids</taxon>
        <taxon>Fagales</taxon>
        <taxon>Fagaceae</taxon>
        <taxon>Quercus</taxon>
    </lineage>
</organism>
<dbReference type="AlphaFoldDB" id="A0A7N2M4L6"/>
<proteinExistence type="predicted"/>
<keyword evidence="4" id="KW-1185">Reference proteome</keyword>